<proteinExistence type="predicted"/>
<keyword evidence="2" id="KW-1185">Reference proteome</keyword>
<dbReference type="RefSeq" id="WP_160573612.1">
    <property type="nucleotide sequence ID" value="NZ_WBMS02000009.1"/>
</dbReference>
<comment type="caution">
    <text evidence="1">The sequence shown here is derived from an EMBL/GenBank/DDBJ whole genome shotgun (WGS) entry which is preliminary data.</text>
</comment>
<evidence type="ECO:0000313" key="2">
    <source>
        <dbReference type="Proteomes" id="UP000462055"/>
    </source>
</evidence>
<sequence>MPWFVASTGDPLKPCHDIAGTVAEIAARLGPLTEPADTKCRRRRVAKVIRKVARKER</sequence>
<evidence type="ECO:0000313" key="1">
    <source>
        <dbReference type="EMBL" id="MWA01481.1"/>
    </source>
</evidence>
<accession>A0A6I4MCH5</accession>
<gene>
    <name evidence="1" type="ORF">F8568_014045</name>
</gene>
<reference evidence="1" key="1">
    <citation type="submission" date="2019-12" db="EMBL/GenBank/DDBJ databases">
        <title>Actinomadura physcomitrii sp. nov., a novel actinomycete isolated from moss [Physcomitrium sphaericum (Ludw) Fuernr].</title>
        <authorList>
            <person name="Zhuang X."/>
        </authorList>
    </citation>
    <scope>NUCLEOTIDE SEQUENCE [LARGE SCALE GENOMIC DNA]</scope>
    <source>
        <strain evidence="1">LD22</strain>
    </source>
</reference>
<name>A0A6I4MCH5_9ACTN</name>
<protein>
    <submittedName>
        <fullName evidence="1">Uncharacterized protein</fullName>
    </submittedName>
</protein>
<organism evidence="1 2">
    <name type="scientific">Actinomadura physcomitrii</name>
    <dbReference type="NCBI Taxonomy" id="2650748"/>
    <lineage>
        <taxon>Bacteria</taxon>
        <taxon>Bacillati</taxon>
        <taxon>Actinomycetota</taxon>
        <taxon>Actinomycetes</taxon>
        <taxon>Streptosporangiales</taxon>
        <taxon>Thermomonosporaceae</taxon>
        <taxon>Actinomadura</taxon>
    </lineage>
</organism>
<dbReference type="EMBL" id="WBMS02000009">
    <property type="protein sequence ID" value="MWA01481.1"/>
    <property type="molecule type" value="Genomic_DNA"/>
</dbReference>
<dbReference type="AlphaFoldDB" id="A0A6I4MCH5"/>
<dbReference type="Proteomes" id="UP000462055">
    <property type="component" value="Unassembled WGS sequence"/>
</dbReference>